<dbReference type="PANTHER" id="PTHR14554:SF1">
    <property type="entry name" value="CHROMOSOME 11 OPEN READING FRAME 98"/>
    <property type="match status" value="1"/>
</dbReference>
<proteinExistence type="predicted"/>
<dbReference type="InterPro" id="IPR037691">
    <property type="entry name" value="C11orf98"/>
</dbReference>
<evidence type="ECO:0000313" key="2">
    <source>
        <dbReference type="Ensembl" id="ENSCCRP00000172439.1"/>
    </source>
</evidence>
<protein>
    <submittedName>
        <fullName evidence="2">Uncharacterized protein</fullName>
    </submittedName>
</protein>
<dbReference type="Pfam" id="PF17719">
    <property type="entry name" value="DUF5564"/>
    <property type="match status" value="1"/>
</dbReference>
<feature type="region of interest" description="Disordered" evidence="1">
    <location>
        <begin position="88"/>
        <end position="147"/>
    </location>
</feature>
<keyword evidence="3" id="KW-1185">Reference proteome</keyword>
<sequence length="161" mass="17959">MRSESGDFYYAQLSGAGFRFLRHSSSSMGPGAKINRPKTELAKKLFKRRRVLSLEKRRKKRIVGAVIDRDIITKHHLKKRRCLQLQSQHHALGEEAEEADQAAGAHGAGEDRSGSRDAEEAPGSQETQESSEEAHRDDGRGIERITDTSTPVQLSLYVCVC</sequence>
<feature type="compositionally biased region" description="Basic and acidic residues" evidence="1">
    <location>
        <begin position="108"/>
        <end position="119"/>
    </location>
</feature>
<dbReference type="Proteomes" id="UP001108240">
    <property type="component" value="Unplaced"/>
</dbReference>
<accession>A0A9J8CRK0</accession>
<feature type="compositionally biased region" description="Basic and acidic residues" evidence="1">
    <location>
        <begin position="132"/>
        <end position="146"/>
    </location>
</feature>
<reference evidence="2" key="1">
    <citation type="submission" date="2025-08" db="UniProtKB">
        <authorList>
            <consortium name="Ensembl"/>
        </authorList>
    </citation>
    <scope>IDENTIFICATION</scope>
</reference>
<evidence type="ECO:0000256" key="1">
    <source>
        <dbReference type="SAM" id="MobiDB-lite"/>
    </source>
</evidence>
<dbReference type="Ensembl" id="ENSCCRT00000196892.1">
    <property type="protein sequence ID" value="ENSCCRP00000172439.1"/>
    <property type="gene ID" value="ENSCCRG00000053557.1"/>
</dbReference>
<evidence type="ECO:0000313" key="3">
    <source>
        <dbReference type="Proteomes" id="UP001108240"/>
    </source>
</evidence>
<dbReference type="PANTHER" id="PTHR14554">
    <property type="entry name" value="GENE, 49416-RELATED"/>
    <property type="match status" value="1"/>
</dbReference>
<name>A0A9J8CRK0_CYPCA</name>
<reference evidence="2" key="2">
    <citation type="submission" date="2025-09" db="UniProtKB">
        <authorList>
            <consortium name="Ensembl"/>
        </authorList>
    </citation>
    <scope>IDENTIFICATION</scope>
</reference>
<organism evidence="2 3">
    <name type="scientific">Cyprinus carpio carpio</name>
    <dbReference type="NCBI Taxonomy" id="630221"/>
    <lineage>
        <taxon>Eukaryota</taxon>
        <taxon>Metazoa</taxon>
        <taxon>Chordata</taxon>
        <taxon>Craniata</taxon>
        <taxon>Vertebrata</taxon>
        <taxon>Euteleostomi</taxon>
        <taxon>Actinopterygii</taxon>
        <taxon>Neopterygii</taxon>
        <taxon>Teleostei</taxon>
        <taxon>Ostariophysi</taxon>
        <taxon>Cypriniformes</taxon>
        <taxon>Cyprinidae</taxon>
        <taxon>Cyprininae</taxon>
        <taxon>Cyprinus</taxon>
    </lineage>
</organism>
<dbReference type="AlphaFoldDB" id="A0A9J8CRK0"/>